<dbReference type="AlphaFoldDB" id="A0A852TRF0"/>
<evidence type="ECO:0000256" key="1">
    <source>
        <dbReference type="SAM" id="MobiDB-lite"/>
    </source>
</evidence>
<evidence type="ECO:0000313" key="4">
    <source>
        <dbReference type="Proteomes" id="UP000589036"/>
    </source>
</evidence>
<proteinExistence type="predicted"/>
<evidence type="ECO:0000256" key="2">
    <source>
        <dbReference type="SAM" id="SignalP"/>
    </source>
</evidence>
<dbReference type="Proteomes" id="UP000589036">
    <property type="component" value="Unassembled WGS sequence"/>
</dbReference>
<dbReference type="RefSeq" id="WP_179642659.1">
    <property type="nucleotide sequence ID" value="NZ_BAAAYY010000033.1"/>
</dbReference>
<dbReference type="PROSITE" id="PS51257">
    <property type="entry name" value="PROKAR_LIPOPROTEIN"/>
    <property type="match status" value="1"/>
</dbReference>
<keyword evidence="2" id="KW-0732">Signal</keyword>
<feature type="chain" id="PRO_5032754105" description="Secreted protein" evidence="2">
    <location>
        <begin position="28"/>
        <end position="80"/>
    </location>
</feature>
<sequence length="80" mass="8546">MKRIIAAAIAGAAGCTLLLGVAAPAAAQEENSESRRNEWGLHTPLGTLGFSQGSSIEENHESHEISIEEQETENEEEAQE</sequence>
<keyword evidence="4" id="KW-1185">Reference proteome</keyword>
<reference evidence="3 4" key="1">
    <citation type="submission" date="2020-07" db="EMBL/GenBank/DDBJ databases">
        <title>Sequencing the genomes of 1000 actinobacteria strains.</title>
        <authorList>
            <person name="Klenk H.-P."/>
        </authorList>
    </citation>
    <scope>NUCLEOTIDE SEQUENCE [LARGE SCALE GENOMIC DNA]</scope>
    <source>
        <strain evidence="3 4">CXB654</strain>
    </source>
</reference>
<organism evidence="3 4">
    <name type="scientific">Spinactinospora alkalitolerans</name>
    <dbReference type="NCBI Taxonomy" id="687207"/>
    <lineage>
        <taxon>Bacteria</taxon>
        <taxon>Bacillati</taxon>
        <taxon>Actinomycetota</taxon>
        <taxon>Actinomycetes</taxon>
        <taxon>Streptosporangiales</taxon>
        <taxon>Nocardiopsidaceae</taxon>
        <taxon>Spinactinospora</taxon>
    </lineage>
</organism>
<feature type="signal peptide" evidence="2">
    <location>
        <begin position="1"/>
        <end position="27"/>
    </location>
</feature>
<feature type="compositionally biased region" description="Acidic residues" evidence="1">
    <location>
        <begin position="67"/>
        <end position="80"/>
    </location>
</feature>
<feature type="compositionally biased region" description="Basic and acidic residues" evidence="1">
    <location>
        <begin position="57"/>
        <end position="66"/>
    </location>
</feature>
<dbReference type="EMBL" id="JACCCC010000001">
    <property type="protein sequence ID" value="NYE46579.1"/>
    <property type="molecule type" value="Genomic_DNA"/>
</dbReference>
<protein>
    <recommendedName>
        <fullName evidence="5">Secreted protein</fullName>
    </recommendedName>
</protein>
<comment type="caution">
    <text evidence="3">The sequence shown here is derived from an EMBL/GenBank/DDBJ whole genome shotgun (WGS) entry which is preliminary data.</text>
</comment>
<name>A0A852TRF0_9ACTN</name>
<feature type="region of interest" description="Disordered" evidence="1">
    <location>
        <begin position="24"/>
        <end position="80"/>
    </location>
</feature>
<gene>
    <name evidence="3" type="ORF">HDA32_001699</name>
</gene>
<evidence type="ECO:0000313" key="3">
    <source>
        <dbReference type="EMBL" id="NYE46579.1"/>
    </source>
</evidence>
<evidence type="ECO:0008006" key="5">
    <source>
        <dbReference type="Google" id="ProtNLM"/>
    </source>
</evidence>
<accession>A0A852TRF0</accession>